<evidence type="ECO:0000256" key="1">
    <source>
        <dbReference type="SAM" id="Phobius"/>
    </source>
</evidence>
<sequence length="169" mass="19353">MEKQNYKKIIIGFVLILFGIVFTSVAVFYYFVVTPELAKREEVAPENLNIQEQKVQQRVSIIKEESKNVQNLQKINLNSLVAKAEKVYGPAEKSRKNGFLWIDHSVQQYVITLGAINGVLPGDYLMVYEGDKKIGQVKVSNSFDVISYVQPLQKSANIFKNDYYRVIIE</sequence>
<protein>
    <submittedName>
        <fullName evidence="2">Uncharacterized protein</fullName>
    </submittedName>
</protein>
<gene>
    <name evidence="2" type="ORF">MNBD_UNCLBAC01-1291</name>
</gene>
<dbReference type="AlphaFoldDB" id="A0A3B1D1L4"/>
<keyword evidence="1" id="KW-0472">Membrane</keyword>
<reference evidence="2" key="1">
    <citation type="submission" date="2018-06" db="EMBL/GenBank/DDBJ databases">
        <authorList>
            <person name="Zhirakovskaya E."/>
        </authorList>
    </citation>
    <scope>NUCLEOTIDE SEQUENCE</scope>
</reference>
<organism evidence="2">
    <name type="scientific">hydrothermal vent metagenome</name>
    <dbReference type="NCBI Taxonomy" id="652676"/>
    <lineage>
        <taxon>unclassified sequences</taxon>
        <taxon>metagenomes</taxon>
        <taxon>ecological metagenomes</taxon>
    </lineage>
</organism>
<proteinExistence type="predicted"/>
<evidence type="ECO:0000313" key="2">
    <source>
        <dbReference type="EMBL" id="VAX36786.1"/>
    </source>
</evidence>
<name>A0A3B1D1L4_9ZZZZ</name>
<keyword evidence="1" id="KW-0812">Transmembrane</keyword>
<keyword evidence="1" id="KW-1133">Transmembrane helix</keyword>
<feature type="transmembrane region" description="Helical" evidence="1">
    <location>
        <begin position="9"/>
        <end position="32"/>
    </location>
</feature>
<accession>A0A3B1D1L4</accession>
<dbReference type="EMBL" id="UOGJ01000110">
    <property type="protein sequence ID" value="VAX36786.1"/>
    <property type="molecule type" value="Genomic_DNA"/>
</dbReference>